<dbReference type="Proteomes" id="UP000632659">
    <property type="component" value="Unassembled WGS sequence"/>
</dbReference>
<reference evidence="1" key="1">
    <citation type="submission" date="2020-08" db="EMBL/GenBank/DDBJ databases">
        <title>Genome public.</title>
        <authorList>
            <person name="Liu C."/>
            <person name="Sun Q."/>
        </authorList>
    </citation>
    <scope>NUCLEOTIDE SEQUENCE</scope>
    <source>
        <strain evidence="1">NSJ-15</strain>
    </source>
</reference>
<dbReference type="RefSeq" id="WP_187536815.1">
    <property type="nucleotide sequence ID" value="NZ_JACRTL010000009.1"/>
</dbReference>
<dbReference type="PANTHER" id="PTHR35309">
    <property type="match status" value="1"/>
</dbReference>
<sequence length="283" mass="31824">MRCYFCGWYFKCQSDQQTLAVIPALHRSKEKSSCSVQIITDKGAWNASFPYDYFHKSKKDFHILAGGNYFGTEGISLCLQTEACSAVGAVRFGAFSPIRYDIMGPFRYVPLMECRHSVLSMRHTVTGNIRVNGTDYHFQDDTGYIEGDRGYSFPKEYAWTQCSFAEGSLMLSAADIPLGRFHFTGVISVICWRGKEYRLATYLGAKIEKIGQGEIVIRQGSLVLSAKLMEKHACPLLAPVSGTMSRTIHESASCRAAYCLKQDGQTLFSFETTKASFEYEYPY</sequence>
<keyword evidence="2" id="KW-1185">Reference proteome</keyword>
<proteinExistence type="predicted"/>
<dbReference type="AlphaFoldDB" id="A0A8J6P390"/>
<dbReference type="EMBL" id="JACRTL010000009">
    <property type="protein sequence ID" value="MBC8611916.1"/>
    <property type="molecule type" value="Genomic_DNA"/>
</dbReference>
<protein>
    <recommendedName>
        <fullName evidence="3">Tocopherol cyclase</fullName>
    </recommendedName>
</protein>
<accession>A0A8J6P390</accession>
<dbReference type="SUPFAM" id="SSF159245">
    <property type="entry name" value="AttH-like"/>
    <property type="match status" value="1"/>
</dbReference>
<dbReference type="PANTHER" id="PTHR35309:SF4">
    <property type="entry name" value="TOCOPHEROL CYCLASE"/>
    <property type="match status" value="1"/>
</dbReference>
<comment type="caution">
    <text evidence="1">The sequence shown here is derived from an EMBL/GenBank/DDBJ whole genome shotgun (WGS) entry which is preliminary data.</text>
</comment>
<dbReference type="InterPro" id="IPR025893">
    <property type="entry name" value="Tocopherol_cyclase"/>
</dbReference>
<evidence type="ECO:0008006" key="3">
    <source>
        <dbReference type="Google" id="ProtNLM"/>
    </source>
</evidence>
<evidence type="ECO:0000313" key="2">
    <source>
        <dbReference type="Proteomes" id="UP000632659"/>
    </source>
</evidence>
<gene>
    <name evidence="1" type="ORF">H8702_12530</name>
</gene>
<evidence type="ECO:0000313" key="1">
    <source>
        <dbReference type="EMBL" id="MBC8611916.1"/>
    </source>
</evidence>
<organism evidence="1 2">
    <name type="scientific">Massiliimalia timonensis</name>
    <dbReference type="NCBI Taxonomy" id="1987501"/>
    <lineage>
        <taxon>Bacteria</taxon>
        <taxon>Bacillati</taxon>
        <taxon>Bacillota</taxon>
        <taxon>Clostridia</taxon>
        <taxon>Eubacteriales</taxon>
        <taxon>Oscillospiraceae</taxon>
        <taxon>Massiliimalia</taxon>
    </lineage>
</organism>
<name>A0A8J6P390_9FIRM</name>
<dbReference type="Pfam" id="PF14249">
    <property type="entry name" value="Tocopherol_cycl"/>
    <property type="match status" value="1"/>
</dbReference>
<dbReference type="GO" id="GO:0009976">
    <property type="term" value="F:tocopherol cyclase activity"/>
    <property type="evidence" value="ECO:0007669"/>
    <property type="project" value="InterPro"/>
</dbReference>